<evidence type="ECO:0000313" key="1">
    <source>
        <dbReference type="Proteomes" id="UP000095287"/>
    </source>
</evidence>
<dbReference type="AlphaFoldDB" id="A0A1I7YQI4"/>
<reference evidence="2" key="1">
    <citation type="submission" date="2016-11" db="UniProtKB">
        <authorList>
            <consortium name="WormBaseParasite"/>
        </authorList>
    </citation>
    <scope>IDENTIFICATION</scope>
</reference>
<sequence length="130" mass="15409">MAVYISFLRHLMFTTDCAIDALIEKFVPIDNGYFDVHQRLSEEQMKMLFGKCVLSNKTVRMAIPDDSPKIFDSVSPIDYDKYYSEREVLDEREEVCFRNKNKEKLDLQVHHLLGKWVMWKWSKPSRLPSS</sequence>
<name>A0A1I7YQI4_9BILA</name>
<protein>
    <submittedName>
        <fullName evidence="2">RNA-directed RNA polymerase</fullName>
    </submittedName>
</protein>
<accession>A0A1I7YQI4</accession>
<evidence type="ECO:0000313" key="2">
    <source>
        <dbReference type="WBParaSite" id="L893_g18705.t1"/>
    </source>
</evidence>
<dbReference type="Proteomes" id="UP000095287">
    <property type="component" value="Unplaced"/>
</dbReference>
<organism evidence="1 2">
    <name type="scientific">Steinernema glaseri</name>
    <dbReference type="NCBI Taxonomy" id="37863"/>
    <lineage>
        <taxon>Eukaryota</taxon>
        <taxon>Metazoa</taxon>
        <taxon>Ecdysozoa</taxon>
        <taxon>Nematoda</taxon>
        <taxon>Chromadorea</taxon>
        <taxon>Rhabditida</taxon>
        <taxon>Tylenchina</taxon>
        <taxon>Panagrolaimomorpha</taxon>
        <taxon>Strongyloidoidea</taxon>
        <taxon>Steinernematidae</taxon>
        <taxon>Steinernema</taxon>
    </lineage>
</organism>
<proteinExistence type="predicted"/>
<keyword evidence="1" id="KW-1185">Reference proteome</keyword>
<dbReference type="WBParaSite" id="L893_g18705.t1">
    <property type="protein sequence ID" value="L893_g18705.t1"/>
    <property type="gene ID" value="L893_g18705"/>
</dbReference>